<dbReference type="InterPro" id="IPR023614">
    <property type="entry name" value="Porin_dom_sf"/>
</dbReference>
<dbReference type="RefSeq" id="WP_248353272.1">
    <property type="nucleotide sequence ID" value="NZ_AP025591.1"/>
</dbReference>
<dbReference type="InterPro" id="IPR011486">
    <property type="entry name" value="BBP2"/>
</dbReference>
<name>A0ABN6MV41_9BACT</name>
<sequence>MLDRISTTCLVVTLLAPLPAVSEEAVQNAPPPKWYDTFELHGLVDTYFSANLDQAQSTANPLRAFDQTNGFELSFAKLTAQLTPPKPYSVGFRADVGFGQTASALMFRSTPSSGDVVVEQAFVSYKLPGDIVVDGGKFVTNAGAEVIEAKDDWLYSRSLLFSFAIPFTHTGLRVTIPVPRVAGLSVMAALFNGWDNPPKEVGPQKMGHLALVYAGPSSTTVTLNAMYGRNPYEKDDRLLLDGVVGRAFGPLSLNLNADYGRLGSASYWGISGMARVAFFGDRLRISGRGEYLDDSDGIQVAPPTPNKYWEGTLGLSVPLGSTAELRLEGRHDRVDTGDLTPGKSYQTTVQAAALAWF</sequence>
<evidence type="ECO:0008006" key="3">
    <source>
        <dbReference type="Google" id="ProtNLM"/>
    </source>
</evidence>
<protein>
    <recommendedName>
        <fullName evidence="3">Porin</fullName>
    </recommendedName>
</protein>
<evidence type="ECO:0000313" key="2">
    <source>
        <dbReference type="Proteomes" id="UP001162891"/>
    </source>
</evidence>
<organism evidence="1 2">
    <name type="scientific">Anaeromyxobacter oryzae</name>
    <dbReference type="NCBI Taxonomy" id="2918170"/>
    <lineage>
        <taxon>Bacteria</taxon>
        <taxon>Pseudomonadati</taxon>
        <taxon>Myxococcota</taxon>
        <taxon>Myxococcia</taxon>
        <taxon>Myxococcales</taxon>
        <taxon>Cystobacterineae</taxon>
        <taxon>Anaeromyxobacteraceae</taxon>
        <taxon>Anaeromyxobacter</taxon>
    </lineage>
</organism>
<dbReference type="Proteomes" id="UP001162891">
    <property type="component" value="Chromosome"/>
</dbReference>
<dbReference type="Gene3D" id="2.40.160.10">
    <property type="entry name" value="Porin"/>
    <property type="match status" value="1"/>
</dbReference>
<evidence type="ECO:0000313" key="1">
    <source>
        <dbReference type="EMBL" id="BDG04793.1"/>
    </source>
</evidence>
<proteinExistence type="predicted"/>
<dbReference type="SUPFAM" id="SSF56935">
    <property type="entry name" value="Porins"/>
    <property type="match status" value="1"/>
</dbReference>
<dbReference type="EMBL" id="AP025591">
    <property type="protein sequence ID" value="BDG04793.1"/>
    <property type="molecule type" value="Genomic_DNA"/>
</dbReference>
<keyword evidence="2" id="KW-1185">Reference proteome</keyword>
<dbReference type="Pfam" id="PF07642">
    <property type="entry name" value="BBP2"/>
    <property type="match status" value="1"/>
</dbReference>
<gene>
    <name evidence="1" type="ORF">AMOR_37890</name>
</gene>
<accession>A0ABN6MV41</accession>
<reference evidence="2" key="1">
    <citation type="journal article" date="2022" name="Int. J. Syst. Evol. Microbiol.">
        <title>Anaeromyxobacter oryzae sp. nov., Anaeromyxobacter diazotrophicus sp. nov. and Anaeromyxobacter paludicola sp. nov., isolated from paddy soils.</title>
        <authorList>
            <person name="Itoh H."/>
            <person name="Xu Z."/>
            <person name="Mise K."/>
            <person name="Masuda Y."/>
            <person name="Ushijima N."/>
            <person name="Hayakawa C."/>
            <person name="Shiratori Y."/>
            <person name="Senoo K."/>
        </authorList>
    </citation>
    <scope>NUCLEOTIDE SEQUENCE [LARGE SCALE GENOMIC DNA]</scope>
    <source>
        <strain evidence="2">Red232</strain>
    </source>
</reference>